<dbReference type="GO" id="GO:0004499">
    <property type="term" value="F:N,N-dimethylaniline monooxygenase activity"/>
    <property type="evidence" value="ECO:0007669"/>
    <property type="project" value="InterPro"/>
</dbReference>
<dbReference type="EMBL" id="JACIDJ010000001">
    <property type="protein sequence ID" value="MBB3897648.1"/>
    <property type="molecule type" value="Genomic_DNA"/>
</dbReference>
<sequence>MNADTQLAPAQVVETWLRHFNAAQGAAPGDEAALTPLFREDGHWRDLLALSWGFVTHSGRDAALAALAPALRQAGARDFRVAEDRCPPRRVERAGEACIEAILRFETDVGECAGVLRIKAADGFATPPAAWTLMTALHSLRGHDEESARLSREEPAFERDFKGPNWLDKRLEARLYKDRDPAVLIVGGGHAGLGAAASLKALGVEALVVDRMARIGDNWRLRYHGLKLHNSLGSNHMPYLPFPDTWPTYIPKDKIANWLEFYVEALELDFWTRTSFEGATFDEAARCWNATLKLEDGSTRVMRPRHIIMATSVSSVPKLPDIPTLSNFQGKVLHSSQFKDGAEWEGRPVMVFGTGTSAHDITQDLHGNGAHVTMVQRSPTLVTNVEPAAQLYDGIYYGPGPAREDRDLINTSFPLPVMKRAHQILTAKSRELDAELLSGLERVGFRLDFGEDDTGWPLKYRTRGGGYYFNVGASELLIRGEVGLMQYHDIAHFAADGVVMKDGTRRPAELIVLATGYKGHEHMVNAFFGPEVAARVGQVWGFDMPRQELANMWHRTPQQGLWFTGGAFSQVRMYSRYIALQIKAQELGWV</sequence>
<evidence type="ECO:0000256" key="3">
    <source>
        <dbReference type="ARBA" id="ARBA00023002"/>
    </source>
</evidence>
<keyword evidence="5" id="KW-1185">Reference proteome</keyword>
<dbReference type="InterPro" id="IPR050982">
    <property type="entry name" value="Auxin_biosynth/cation_transpt"/>
</dbReference>
<evidence type="ECO:0000256" key="2">
    <source>
        <dbReference type="ARBA" id="ARBA00022827"/>
    </source>
</evidence>
<keyword evidence="1" id="KW-0285">Flavoprotein</keyword>
<dbReference type="Proteomes" id="UP000553193">
    <property type="component" value="Unassembled WGS sequence"/>
</dbReference>
<protein>
    <submittedName>
        <fullName evidence="4">Putative flavoprotein involved in K+ transport</fullName>
    </submittedName>
</protein>
<dbReference type="SUPFAM" id="SSF51905">
    <property type="entry name" value="FAD/NAD(P)-binding domain"/>
    <property type="match status" value="2"/>
</dbReference>
<dbReference type="GO" id="GO:0050661">
    <property type="term" value="F:NADP binding"/>
    <property type="evidence" value="ECO:0007669"/>
    <property type="project" value="InterPro"/>
</dbReference>
<gene>
    <name evidence="4" type="ORF">GGQ83_001074</name>
</gene>
<dbReference type="RefSeq" id="WP_184382615.1">
    <property type="nucleotide sequence ID" value="NZ_JACIDJ010000001.1"/>
</dbReference>
<dbReference type="Gene3D" id="3.50.50.60">
    <property type="entry name" value="FAD/NAD(P)-binding domain"/>
    <property type="match status" value="1"/>
</dbReference>
<keyword evidence="2" id="KW-0274">FAD</keyword>
<dbReference type="PANTHER" id="PTHR43539">
    <property type="entry name" value="FLAVIN-BINDING MONOOXYGENASE-LIKE PROTEIN (AFU_ORTHOLOGUE AFUA_4G09220)"/>
    <property type="match status" value="1"/>
</dbReference>
<dbReference type="InterPro" id="IPR020946">
    <property type="entry name" value="Flavin_mOase-like"/>
</dbReference>
<evidence type="ECO:0000256" key="1">
    <source>
        <dbReference type="ARBA" id="ARBA00022630"/>
    </source>
</evidence>
<comment type="caution">
    <text evidence="4">The sequence shown here is derived from an EMBL/GenBank/DDBJ whole genome shotgun (WGS) entry which is preliminary data.</text>
</comment>
<dbReference type="Pfam" id="PF00743">
    <property type="entry name" value="FMO-like"/>
    <property type="match status" value="1"/>
</dbReference>
<proteinExistence type="predicted"/>
<keyword evidence="3" id="KW-0560">Oxidoreductase</keyword>
<dbReference type="PANTHER" id="PTHR43539:SF68">
    <property type="entry name" value="FLAVIN-BINDING MONOOXYGENASE-LIKE PROTEIN (AFU_ORTHOLOGUE AFUA_4G09220)"/>
    <property type="match status" value="1"/>
</dbReference>
<evidence type="ECO:0000313" key="4">
    <source>
        <dbReference type="EMBL" id="MBB3897648.1"/>
    </source>
</evidence>
<dbReference type="SUPFAM" id="SSF54427">
    <property type="entry name" value="NTF2-like"/>
    <property type="match status" value="1"/>
</dbReference>
<organism evidence="4 5">
    <name type="scientific">Roseococcus suduntuyensis</name>
    <dbReference type="NCBI Taxonomy" id="455361"/>
    <lineage>
        <taxon>Bacteria</taxon>
        <taxon>Pseudomonadati</taxon>
        <taxon>Pseudomonadota</taxon>
        <taxon>Alphaproteobacteria</taxon>
        <taxon>Acetobacterales</taxon>
        <taxon>Roseomonadaceae</taxon>
        <taxon>Roseococcus</taxon>
    </lineage>
</organism>
<dbReference type="InterPro" id="IPR032710">
    <property type="entry name" value="NTF2-like_dom_sf"/>
</dbReference>
<dbReference type="InterPro" id="IPR036188">
    <property type="entry name" value="FAD/NAD-bd_sf"/>
</dbReference>
<dbReference type="GO" id="GO:0050660">
    <property type="term" value="F:flavin adenine dinucleotide binding"/>
    <property type="evidence" value="ECO:0007669"/>
    <property type="project" value="InterPro"/>
</dbReference>
<name>A0A840A6J8_9PROT</name>
<reference evidence="4 5" key="1">
    <citation type="submission" date="2020-08" db="EMBL/GenBank/DDBJ databases">
        <title>Genomic Encyclopedia of Type Strains, Phase IV (KMG-IV): sequencing the most valuable type-strain genomes for metagenomic binning, comparative biology and taxonomic classification.</title>
        <authorList>
            <person name="Goeker M."/>
        </authorList>
    </citation>
    <scope>NUCLEOTIDE SEQUENCE [LARGE SCALE GENOMIC DNA]</scope>
    <source>
        <strain evidence="4 5">DSM 19979</strain>
    </source>
</reference>
<dbReference type="AlphaFoldDB" id="A0A840A6J8"/>
<evidence type="ECO:0000313" key="5">
    <source>
        <dbReference type="Proteomes" id="UP000553193"/>
    </source>
</evidence>
<accession>A0A840A6J8</accession>